<dbReference type="EMBL" id="QRAS01000003">
    <property type="protein sequence ID" value="RDL05411.1"/>
    <property type="molecule type" value="Genomic_DNA"/>
</dbReference>
<protein>
    <submittedName>
        <fullName evidence="1">Uncharacterized protein</fullName>
    </submittedName>
</protein>
<keyword evidence="2" id="KW-1185">Reference proteome</keyword>
<gene>
    <name evidence="1" type="ORF">DFP99_1372</name>
</gene>
<evidence type="ECO:0000313" key="1">
    <source>
        <dbReference type="EMBL" id="RDL05411.1"/>
    </source>
</evidence>
<accession>A0A288QNQ6</accession>
<reference evidence="1 2" key="1">
    <citation type="submission" date="2018-07" db="EMBL/GenBank/DDBJ databases">
        <title>Genomic Encyclopedia of Type Strains, Phase III (KMG-III): the genomes of soil and plant-associated and newly described type strains.</title>
        <authorList>
            <person name="Whitman W."/>
        </authorList>
    </citation>
    <scope>NUCLEOTIDE SEQUENCE [LARGE SCALE GENOMIC DNA]</scope>
    <source>
        <strain evidence="1 2">CECT 7031</strain>
    </source>
</reference>
<organism evidence="1 2">
    <name type="scientific">Weissella soli</name>
    <dbReference type="NCBI Taxonomy" id="155866"/>
    <lineage>
        <taxon>Bacteria</taxon>
        <taxon>Bacillati</taxon>
        <taxon>Bacillota</taxon>
        <taxon>Bacilli</taxon>
        <taxon>Lactobacillales</taxon>
        <taxon>Lactobacillaceae</taxon>
        <taxon>Weissella</taxon>
    </lineage>
</organism>
<dbReference type="GeneID" id="94546425"/>
<dbReference type="Proteomes" id="UP000254912">
    <property type="component" value="Unassembled WGS sequence"/>
</dbReference>
<sequence>MAKKINFQYIVTVGDGNKRVIYEEFQTWNEAQACALKLRANGGREVVEIFSVKEKEFQKIVNDTRALEKMVLQVITLVLVVVFWWVTMVFNAPMVVQGLVSTAVILALLWFGILIWKNKQAKGQQ</sequence>
<dbReference type="RefSeq" id="WP_070230438.1">
    <property type="nucleotide sequence ID" value="NZ_BJYO01000004.1"/>
</dbReference>
<evidence type="ECO:0000313" key="2">
    <source>
        <dbReference type="Proteomes" id="UP000254912"/>
    </source>
</evidence>
<proteinExistence type="predicted"/>
<name>A0A288QNQ6_9LACO</name>
<comment type="caution">
    <text evidence="1">The sequence shown here is derived from an EMBL/GenBank/DDBJ whole genome shotgun (WGS) entry which is preliminary data.</text>
</comment>
<dbReference type="AlphaFoldDB" id="A0A288QNQ6"/>
<dbReference type="KEGG" id="wso:WSWS_01238"/>